<keyword evidence="3" id="KW-1185">Reference proteome</keyword>
<protein>
    <submittedName>
        <fullName evidence="2">Arylamine N-acetyltransferase</fullName>
    </submittedName>
</protein>
<dbReference type="InterPro" id="IPR001447">
    <property type="entry name" value="Arylamine_N-AcTrfase"/>
</dbReference>
<comment type="similarity">
    <text evidence="1">Belongs to the arylamine N-acetyltransferase family.</text>
</comment>
<proteinExistence type="inferred from homology"/>
<dbReference type="SUPFAM" id="SSF54001">
    <property type="entry name" value="Cysteine proteinases"/>
    <property type="match status" value="1"/>
</dbReference>
<name>A0A5N0V7X3_9PSEU</name>
<gene>
    <name evidence="2" type="ORF">FPZ12_012875</name>
</gene>
<sequence length="291" mass="31792">MAANLGPVIDIDGYLLRLGITEREPPSAEALWRLHTAHITHVPYDSLDIQLGRPGPLDPAASAGRVVRDGRSGYCYHLNGAFSELLKGLGYRVTRHKGGSSMSPGEPPNVDGGHLALTVTGLGDDGWMVDAGLGDGLFTPVPLVEGTYRQGPFSFALRHSAVAPGGWQFVHDEQGSFHALDFGPEPVEMDVFAEEHEHLSRSPESGFVRTCTVQRRDACSIDLLRSLTLTRFDASGKSKTLLDKEKDWRAAIVDVFGVEPHAYPDEDWTKLWKLAAAQHERYLARKAGGTR</sequence>
<dbReference type="PANTHER" id="PTHR11786:SF0">
    <property type="entry name" value="ARYLAMINE N-ACETYLTRANSFERASE 4-RELATED"/>
    <property type="match status" value="1"/>
</dbReference>
<evidence type="ECO:0000313" key="3">
    <source>
        <dbReference type="Proteomes" id="UP000319769"/>
    </source>
</evidence>
<dbReference type="EMBL" id="VMNW02000014">
    <property type="protein sequence ID" value="KAA9162145.1"/>
    <property type="molecule type" value="Genomic_DNA"/>
</dbReference>
<dbReference type="PANTHER" id="PTHR11786">
    <property type="entry name" value="N-HYDROXYARYLAMINE O-ACETYLTRANSFERASE"/>
    <property type="match status" value="1"/>
</dbReference>
<dbReference type="Pfam" id="PF00797">
    <property type="entry name" value="Acetyltransf_2"/>
    <property type="match status" value="1"/>
</dbReference>
<accession>A0A5N0V7X3</accession>
<dbReference type="InterPro" id="IPR038765">
    <property type="entry name" value="Papain-like_cys_pep_sf"/>
</dbReference>
<dbReference type="Gene3D" id="2.40.128.150">
    <property type="entry name" value="Cysteine proteinases"/>
    <property type="match status" value="1"/>
</dbReference>
<comment type="caution">
    <text evidence="2">The sequence shown here is derived from an EMBL/GenBank/DDBJ whole genome shotgun (WGS) entry which is preliminary data.</text>
</comment>
<dbReference type="AlphaFoldDB" id="A0A5N0V7X3"/>
<evidence type="ECO:0000256" key="1">
    <source>
        <dbReference type="ARBA" id="ARBA00006547"/>
    </source>
</evidence>
<evidence type="ECO:0000313" key="2">
    <source>
        <dbReference type="EMBL" id="KAA9162145.1"/>
    </source>
</evidence>
<dbReference type="Proteomes" id="UP000319769">
    <property type="component" value="Unassembled WGS sequence"/>
</dbReference>
<dbReference type="OrthoDB" id="7181050at2"/>
<organism evidence="2 3">
    <name type="scientific">Amycolatopsis acidicola</name>
    <dbReference type="NCBI Taxonomy" id="2596893"/>
    <lineage>
        <taxon>Bacteria</taxon>
        <taxon>Bacillati</taxon>
        <taxon>Actinomycetota</taxon>
        <taxon>Actinomycetes</taxon>
        <taxon>Pseudonocardiales</taxon>
        <taxon>Pseudonocardiaceae</taxon>
        <taxon>Amycolatopsis</taxon>
    </lineage>
</organism>
<reference evidence="2" key="1">
    <citation type="submission" date="2019-09" db="EMBL/GenBank/DDBJ databases">
        <authorList>
            <person name="Teo W.F.A."/>
            <person name="Duangmal K."/>
        </authorList>
    </citation>
    <scope>NUCLEOTIDE SEQUENCE [LARGE SCALE GENOMIC DNA]</scope>
    <source>
        <strain evidence="2">K81G1</strain>
    </source>
</reference>
<dbReference type="Gene3D" id="3.30.2140.10">
    <property type="entry name" value="Arylamine N-acetyltransferase"/>
    <property type="match status" value="1"/>
</dbReference>
<dbReference type="GO" id="GO:0016407">
    <property type="term" value="F:acetyltransferase activity"/>
    <property type="evidence" value="ECO:0007669"/>
    <property type="project" value="InterPro"/>
</dbReference>